<dbReference type="OrthoDB" id="2540540at2"/>
<organism evidence="1 2">
    <name type="scientific">Flavilitoribacter nigricans (strain ATCC 23147 / DSM 23189 / NBRC 102662 / NCIMB 1420 / SS-2)</name>
    <name type="common">Lewinella nigricans</name>
    <dbReference type="NCBI Taxonomy" id="1122177"/>
    <lineage>
        <taxon>Bacteria</taxon>
        <taxon>Pseudomonadati</taxon>
        <taxon>Bacteroidota</taxon>
        <taxon>Saprospiria</taxon>
        <taxon>Saprospirales</taxon>
        <taxon>Lewinellaceae</taxon>
        <taxon>Flavilitoribacter</taxon>
    </lineage>
</organism>
<dbReference type="Pfam" id="PF14100">
    <property type="entry name" value="DUF6807"/>
    <property type="match status" value="1"/>
</dbReference>
<gene>
    <name evidence="1" type="ORF">CRP01_02610</name>
</gene>
<sequence length="309" mass="34812">MQKTTLLVALATIFLLISCQQKSGEWVVKEDQNGVLILEGTDSVLFFQKATRSLNGEFPRANYIHPLYGLDNNRMTEDFPADHLHHRGIFWAWHQNYVGEKSVGDAWALENFSWQVDQVKVDPSSGGCKLETVVYWKSPLWLDANGQQQPFVEERAEINIHPAQGNYRIIDFAIELEALVDGFAIGGSEDVKGYSGFSWRIPLPGDVNFRGVNGNVKPQNEALEAGPYMDISGNLDGRPGREGVVVIDDPANPAYPNPWILRSARSMQNVAFPGREKYSIPKDQPLLLKYRMIVYKDELDPGLFHPNRP</sequence>
<dbReference type="InterPro" id="IPR029475">
    <property type="entry name" value="DUF6807"/>
</dbReference>
<evidence type="ECO:0000313" key="2">
    <source>
        <dbReference type="Proteomes" id="UP000223913"/>
    </source>
</evidence>
<evidence type="ECO:0008006" key="3">
    <source>
        <dbReference type="Google" id="ProtNLM"/>
    </source>
</evidence>
<dbReference type="AlphaFoldDB" id="A0A2D0NKG5"/>
<reference evidence="1 2" key="1">
    <citation type="submission" date="2017-10" db="EMBL/GenBank/DDBJ databases">
        <title>The draft genome sequence of Lewinella nigricans NBRC 102662.</title>
        <authorList>
            <person name="Wang K."/>
        </authorList>
    </citation>
    <scope>NUCLEOTIDE SEQUENCE [LARGE SCALE GENOMIC DNA]</scope>
    <source>
        <strain evidence="1 2">NBRC 102662</strain>
    </source>
</reference>
<dbReference type="Proteomes" id="UP000223913">
    <property type="component" value="Unassembled WGS sequence"/>
</dbReference>
<protein>
    <recommendedName>
        <fullName evidence="3">Methane oxygenase PmoA</fullName>
    </recommendedName>
</protein>
<evidence type="ECO:0000313" key="1">
    <source>
        <dbReference type="EMBL" id="PHN08233.1"/>
    </source>
</evidence>
<accession>A0A2D0NKG5</accession>
<proteinExistence type="predicted"/>
<comment type="caution">
    <text evidence="1">The sequence shown here is derived from an EMBL/GenBank/DDBJ whole genome shotgun (WGS) entry which is preliminary data.</text>
</comment>
<keyword evidence="2" id="KW-1185">Reference proteome</keyword>
<dbReference type="EMBL" id="PDUD01000002">
    <property type="protein sequence ID" value="PHN08233.1"/>
    <property type="molecule type" value="Genomic_DNA"/>
</dbReference>
<dbReference type="PROSITE" id="PS51257">
    <property type="entry name" value="PROKAR_LIPOPROTEIN"/>
    <property type="match status" value="1"/>
</dbReference>
<dbReference type="RefSeq" id="WP_099148435.1">
    <property type="nucleotide sequence ID" value="NZ_PDUD01000002.1"/>
</dbReference>
<name>A0A2D0NKG5_FLAN2</name>